<dbReference type="Proteomes" id="UP000306544">
    <property type="component" value="Unassembled WGS sequence"/>
</dbReference>
<sequence length="111" mass="12038">MASYKKDAVLADAVSVARSALGEVAPADQISQHVGAVADGERLVTHRFAAERPGYRGWEWFVTLARAPRSKKVTVCELGMLPGEDALIAPEWVPWSERLADQEQSSQASST</sequence>
<name>A0A5R9A5V1_9MICC</name>
<dbReference type="EMBL" id="VAWA01000013">
    <property type="protein sequence ID" value="TLP74062.1"/>
    <property type="molecule type" value="Genomic_DNA"/>
</dbReference>
<comment type="caution">
    <text evidence="1">The sequence shown here is derived from an EMBL/GenBank/DDBJ whole genome shotgun (WGS) entry which is preliminary data.</text>
</comment>
<dbReference type="OrthoDB" id="3210158at2"/>
<organism evidence="1 2">
    <name type="scientific">Nesterenkonia sphaerica</name>
    <dbReference type="NCBI Taxonomy" id="1804988"/>
    <lineage>
        <taxon>Bacteria</taxon>
        <taxon>Bacillati</taxon>
        <taxon>Actinomycetota</taxon>
        <taxon>Actinomycetes</taxon>
        <taxon>Micrococcales</taxon>
        <taxon>Micrococcaceae</taxon>
        <taxon>Nesterenkonia</taxon>
    </lineage>
</organism>
<dbReference type="Pfam" id="PF11228">
    <property type="entry name" value="DUF3027"/>
    <property type="match status" value="1"/>
</dbReference>
<protein>
    <submittedName>
        <fullName evidence="1">DUF3027 domain-containing protein</fullName>
    </submittedName>
</protein>
<dbReference type="InterPro" id="IPR021391">
    <property type="entry name" value="DUF3027"/>
</dbReference>
<keyword evidence="2" id="KW-1185">Reference proteome</keyword>
<reference evidence="1 2" key="1">
    <citation type="submission" date="2019-05" db="EMBL/GenBank/DDBJ databases">
        <title>Nesterenkonia sp. GY239, isolated from the Southern Atlantic Ocean.</title>
        <authorList>
            <person name="Zhang G."/>
        </authorList>
    </citation>
    <scope>NUCLEOTIDE SEQUENCE [LARGE SCALE GENOMIC DNA]</scope>
    <source>
        <strain evidence="1 2">GY239</strain>
    </source>
</reference>
<dbReference type="RefSeq" id="WP_138170704.1">
    <property type="nucleotide sequence ID" value="NZ_VAWA01000013.1"/>
</dbReference>
<accession>A0A5R9A5V1</accession>
<proteinExistence type="predicted"/>
<evidence type="ECO:0000313" key="1">
    <source>
        <dbReference type="EMBL" id="TLP74062.1"/>
    </source>
</evidence>
<evidence type="ECO:0000313" key="2">
    <source>
        <dbReference type="Proteomes" id="UP000306544"/>
    </source>
</evidence>
<gene>
    <name evidence="1" type="ORF">FEF27_09930</name>
</gene>
<dbReference type="AlphaFoldDB" id="A0A5R9A5V1"/>